<proteinExistence type="predicted"/>
<comment type="caution">
    <text evidence="1">The sequence shown here is derived from an EMBL/GenBank/DDBJ whole genome shotgun (WGS) entry which is preliminary data.</text>
</comment>
<feature type="non-terminal residue" evidence="1">
    <location>
        <position position="1"/>
    </location>
</feature>
<name>A0A176S5X4_9GAMM</name>
<dbReference type="AlphaFoldDB" id="A0A176S5X4"/>
<reference evidence="1 2" key="1">
    <citation type="submission" date="2016-05" db="EMBL/GenBank/DDBJ databases">
        <title>Single-cell genome of chain-forming Candidatus Thiomargarita nelsonii and comparison to other large sulfur-oxidizing bacteria.</title>
        <authorList>
            <person name="Winkel M."/>
            <person name="Salman V."/>
            <person name="Woyke T."/>
            <person name="Schulz-Vogt H."/>
            <person name="Richter M."/>
            <person name="Flood B."/>
            <person name="Bailey J."/>
            <person name="Amann R."/>
            <person name="Mussmann M."/>
        </authorList>
    </citation>
    <scope>NUCLEOTIDE SEQUENCE [LARGE SCALE GENOMIC DNA]</scope>
    <source>
        <strain evidence="1 2">THI036</strain>
    </source>
</reference>
<sequence length="96" mass="11154">WRSQGEFAFVNSAEPGERLISYAFIEDLHQYVDADLQRRIPSLILHGNQDEVVPIQTSRDFAATRPWINLVEFESDHRLVNVQAQLWQAIQAFLMV</sequence>
<accession>A0A176S5X4</accession>
<dbReference type="SUPFAM" id="SSF53474">
    <property type="entry name" value="alpha/beta-Hydrolases"/>
    <property type="match status" value="1"/>
</dbReference>
<dbReference type="Proteomes" id="UP000076962">
    <property type="component" value="Unassembled WGS sequence"/>
</dbReference>
<evidence type="ECO:0000313" key="2">
    <source>
        <dbReference type="Proteomes" id="UP000076962"/>
    </source>
</evidence>
<protein>
    <submittedName>
        <fullName evidence="1">Protein belonging to Uncharacterized protein family UPF0227</fullName>
    </submittedName>
</protein>
<organism evidence="1 2">
    <name type="scientific">Candidatus Thiomargarita nelsonii</name>
    <dbReference type="NCBI Taxonomy" id="1003181"/>
    <lineage>
        <taxon>Bacteria</taxon>
        <taxon>Pseudomonadati</taxon>
        <taxon>Pseudomonadota</taxon>
        <taxon>Gammaproteobacteria</taxon>
        <taxon>Thiotrichales</taxon>
        <taxon>Thiotrichaceae</taxon>
        <taxon>Thiomargarita</taxon>
    </lineage>
</organism>
<dbReference type="EMBL" id="LUTY01000421">
    <property type="protein sequence ID" value="OAD23334.1"/>
    <property type="molecule type" value="Genomic_DNA"/>
</dbReference>
<dbReference type="Gene3D" id="3.40.50.1820">
    <property type="entry name" value="alpha/beta hydrolase"/>
    <property type="match status" value="1"/>
</dbReference>
<dbReference type="InterPro" id="IPR029058">
    <property type="entry name" value="AB_hydrolase_fold"/>
</dbReference>
<dbReference type="InterPro" id="IPR008886">
    <property type="entry name" value="UPF0227/Esterase_YqiA"/>
</dbReference>
<dbReference type="Pfam" id="PF05728">
    <property type="entry name" value="UPF0227"/>
    <property type="match status" value="1"/>
</dbReference>
<gene>
    <name evidence="1" type="ORF">THIOM_000839</name>
</gene>
<keyword evidence="2" id="KW-1185">Reference proteome</keyword>
<evidence type="ECO:0000313" key="1">
    <source>
        <dbReference type="EMBL" id="OAD23334.1"/>
    </source>
</evidence>